<sequence>MISYLSNRRIEDDLQKEGGHVTVNLDMPRTLPGEPSAQPWAHDVPSRAPAHIYISSYEPLSLLKDSSINTILYPLLRFTLPASHYGRGRYGDPSDRIRATRDGMIRRIYVRTEHVTVTVHFVRTVSVPSPRFGYYTPSITFREIVKAGLADPLPSINVSWIDPPAYQCLVVLSATVYFVSGLSVSGLHTVVALSTEKYSSLTHGISHRVQLHAGLPTGRTTYERTEFVSRLWRAGGLRTLKSLSKGFNLSICLYDTYTYLSSSLSYERTQNLTRTGLKIAQSYSTTSRWKPWLHALRALRLSVCVKCLLEAIFARWSCPTQLYLPRDIFQYPVHVTIFTDITITVGANAKGFYNVHGVLVQPSHLVQSGLTIESALNISACSGFWQRGEVEKALIVSHYVGTEQKVSCSLSKVCALSVFMHGIGEHHCENFEPLKKAIQGIYHIIHGLSCIIARISGMFLDLATPQSSTVVSVPRAASPELYRIQLREGEVGSHNSLNPLLEFKGS</sequence>
<accession>A0ACB6R5V9</accession>
<dbReference type="Proteomes" id="UP000799755">
    <property type="component" value="Unassembled WGS sequence"/>
</dbReference>
<name>A0ACB6R5V9_9PLEO</name>
<proteinExistence type="predicted"/>
<organism evidence="1 2">
    <name type="scientific">Lindgomyces ingoldianus</name>
    <dbReference type="NCBI Taxonomy" id="673940"/>
    <lineage>
        <taxon>Eukaryota</taxon>
        <taxon>Fungi</taxon>
        <taxon>Dikarya</taxon>
        <taxon>Ascomycota</taxon>
        <taxon>Pezizomycotina</taxon>
        <taxon>Dothideomycetes</taxon>
        <taxon>Pleosporomycetidae</taxon>
        <taxon>Pleosporales</taxon>
        <taxon>Lindgomycetaceae</taxon>
        <taxon>Lindgomyces</taxon>
    </lineage>
</organism>
<comment type="caution">
    <text evidence="1">The sequence shown here is derived from an EMBL/GenBank/DDBJ whole genome shotgun (WGS) entry which is preliminary data.</text>
</comment>
<keyword evidence="2" id="KW-1185">Reference proteome</keyword>
<protein>
    <submittedName>
        <fullName evidence="1">Uncharacterized protein</fullName>
    </submittedName>
</protein>
<reference evidence="1" key="1">
    <citation type="journal article" date="2020" name="Stud. Mycol.">
        <title>101 Dothideomycetes genomes: a test case for predicting lifestyles and emergence of pathogens.</title>
        <authorList>
            <person name="Haridas S."/>
            <person name="Albert R."/>
            <person name="Binder M."/>
            <person name="Bloem J."/>
            <person name="Labutti K."/>
            <person name="Salamov A."/>
            <person name="Andreopoulos B."/>
            <person name="Baker S."/>
            <person name="Barry K."/>
            <person name="Bills G."/>
            <person name="Bluhm B."/>
            <person name="Cannon C."/>
            <person name="Castanera R."/>
            <person name="Culley D."/>
            <person name="Daum C."/>
            <person name="Ezra D."/>
            <person name="Gonzalez J."/>
            <person name="Henrissat B."/>
            <person name="Kuo A."/>
            <person name="Liang C."/>
            <person name="Lipzen A."/>
            <person name="Lutzoni F."/>
            <person name="Magnuson J."/>
            <person name="Mondo S."/>
            <person name="Nolan M."/>
            <person name="Ohm R."/>
            <person name="Pangilinan J."/>
            <person name="Park H.-J."/>
            <person name="Ramirez L."/>
            <person name="Alfaro M."/>
            <person name="Sun H."/>
            <person name="Tritt A."/>
            <person name="Yoshinaga Y."/>
            <person name="Zwiers L.-H."/>
            <person name="Turgeon B."/>
            <person name="Goodwin S."/>
            <person name="Spatafora J."/>
            <person name="Crous P."/>
            <person name="Grigoriev I."/>
        </authorList>
    </citation>
    <scope>NUCLEOTIDE SEQUENCE</scope>
    <source>
        <strain evidence="1">ATCC 200398</strain>
    </source>
</reference>
<evidence type="ECO:0000313" key="2">
    <source>
        <dbReference type="Proteomes" id="UP000799755"/>
    </source>
</evidence>
<dbReference type="EMBL" id="MU003498">
    <property type="protein sequence ID" value="KAF2474160.1"/>
    <property type="molecule type" value="Genomic_DNA"/>
</dbReference>
<evidence type="ECO:0000313" key="1">
    <source>
        <dbReference type="EMBL" id="KAF2474160.1"/>
    </source>
</evidence>
<gene>
    <name evidence="1" type="ORF">BDR25DRAFT_351690</name>
</gene>